<feature type="transmembrane region" description="Helical" evidence="1">
    <location>
        <begin position="21"/>
        <end position="45"/>
    </location>
</feature>
<keyword evidence="1" id="KW-0812">Transmembrane</keyword>
<comment type="caution">
    <text evidence="2">The sequence shown here is derived from an EMBL/GenBank/DDBJ whole genome shotgun (WGS) entry which is preliminary data.</text>
</comment>
<feature type="transmembrane region" description="Helical" evidence="1">
    <location>
        <begin position="82"/>
        <end position="101"/>
    </location>
</feature>
<organism evidence="2 3">
    <name type="scientific">Zhihengliuella alba</name>
    <dbReference type="NCBI Taxonomy" id="547018"/>
    <lineage>
        <taxon>Bacteria</taxon>
        <taxon>Bacillati</taxon>
        <taxon>Actinomycetota</taxon>
        <taxon>Actinomycetes</taxon>
        <taxon>Micrococcales</taxon>
        <taxon>Micrococcaceae</taxon>
        <taxon>Zhihengliuella</taxon>
    </lineage>
</organism>
<name>A0ABP7CZ89_9MICC</name>
<keyword evidence="3" id="KW-1185">Reference proteome</keyword>
<keyword evidence="1" id="KW-0472">Membrane</keyword>
<feature type="transmembrane region" description="Helical" evidence="1">
    <location>
        <begin position="121"/>
        <end position="143"/>
    </location>
</feature>
<keyword evidence="1" id="KW-1133">Transmembrane helix</keyword>
<evidence type="ECO:0000313" key="2">
    <source>
        <dbReference type="EMBL" id="GAA3697241.1"/>
    </source>
</evidence>
<dbReference type="Proteomes" id="UP001501536">
    <property type="component" value="Unassembled WGS sequence"/>
</dbReference>
<evidence type="ECO:0000313" key="3">
    <source>
        <dbReference type="Proteomes" id="UP001501536"/>
    </source>
</evidence>
<protein>
    <submittedName>
        <fullName evidence="2">Uncharacterized protein</fullName>
    </submittedName>
</protein>
<dbReference type="EMBL" id="BAABCJ010000001">
    <property type="protein sequence ID" value="GAA3697241.1"/>
    <property type="molecule type" value="Genomic_DNA"/>
</dbReference>
<dbReference type="RefSeq" id="WP_344880202.1">
    <property type="nucleotide sequence ID" value="NZ_BAABCJ010000001.1"/>
</dbReference>
<gene>
    <name evidence="2" type="ORF">GCM10022377_07660</name>
</gene>
<reference evidence="3" key="1">
    <citation type="journal article" date="2019" name="Int. J. Syst. Evol. Microbiol.">
        <title>The Global Catalogue of Microorganisms (GCM) 10K type strain sequencing project: providing services to taxonomists for standard genome sequencing and annotation.</title>
        <authorList>
            <consortium name="The Broad Institute Genomics Platform"/>
            <consortium name="The Broad Institute Genome Sequencing Center for Infectious Disease"/>
            <person name="Wu L."/>
            <person name="Ma J."/>
        </authorList>
    </citation>
    <scope>NUCLEOTIDE SEQUENCE [LARGE SCALE GENOMIC DNA]</scope>
    <source>
        <strain evidence="3">JCM 16961</strain>
    </source>
</reference>
<proteinExistence type="predicted"/>
<evidence type="ECO:0000256" key="1">
    <source>
        <dbReference type="SAM" id="Phobius"/>
    </source>
</evidence>
<accession>A0ABP7CZ89</accession>
<feature type="transmembrane region" description="Helical" evidence="1">
    <location>
        <begin position="57"/>
        <end position="75"/>
    </location>
</feature>
<sequence length="151" mass="15209">MSALHTDGSEPATARPGGQRLAGTVSAIVCSVIAALLAAVLGTLLHAQILYVQDLPVPWGAVAALVLAGAAAVVAATYSGRLWAAALTGALTYGVVALVTFDTDNWFIVSWAQHHAMPGPALAGALWVYGLVASTVAALLIAARALRGGAR</sequence>